<feature type="region of interest" description="Disordered" evidence="5">
    <location>
        <begin position="235"/>
        <end position="297"/>
    </location>
</feature>
<dbReference type="PANTHER" id="PTHR33542:SF3">
    <property type="entry name" value="SIROHYDROCHLORIN FERROCHELATASE, CHLOROPLASTIC"/>
    <property type="match status" value="1"/>
</dbReference>
<dbReference type="GO" id="GO:0009236">
    <property type="term" value="P:cobalamin biosynthetic process"/>
    <property type="evidence" value="ECO:0007669"/>
    <property type="project" value="UniProtKB-KW"/>
</dbReference>
<name>A0A1H3J496_9EURY</name>
<evidence type="ECO:0000256" key="4">
    <source>
        <dbReference type="ARBA" id="ARBA00023285"/>
    </source>
</evidence>
<evidence type="ECO:0000313" key="6">
    <source>
        <dbReference type="EMBL" id="SDY34813.1"/>
    </source>
</evidence>
<dbReference type="EMBL" id="FNPC01000004">
    <property type="protein sequence ID" value="SDY34813.1"/>
    <property type="molecule type" value="Genomic_DNA"/>
</dbReference>
<dbReference type="PANTHER" id="PTHR33542">
    <property type="entry name" value="SIROHYDROCHLORIN FERROCHELATASE, CHLOROPLASTIC"/>
    <property type="match status" value="1"/>
</dbReference>
<accession>A0A1H3J496</accession>
<evidence type="ECO:0000256" key="3">
    <source>
        <dbReference type="ARBA" id="ARBA00023239"/>
    </source>
</evidence>
<evidence type="ECO:0000256" key="1">
    <source>
        <dbReference type="ARBA" id="ARBA00022573"/>
    </source>
</evidence>
<dbReference type="GO" id="GO:0046872">
    <property type="term" value="F:metal ion binding"/>
    <property type="evidence" value="ECO:0007669"/>
    <property type="project" value="UniProtKB-KW"/>
</dbReference>
<dbReference type="OrthoDB" id="210934at2157"/>
<dbReference type="AlphaFoldDB" id="A0A1H3J496"/>
<dbReference type="Pfam" id="PF01903">
    <property type="entry name" value="CbiX"/>
    <property type="match status" value="1"/>
</dbReference>
<keyword evidence="3" id="KW-0456">Lyase</keyword>
<dbReference type="Proteomes" id="UP000199079">
    <property type="component" value="Unassembled WGS sequence"/>
</dbReference>
<feature type="compositionally biased region" description="Basic and acidic residues" evidence="5">
    <location>
        <begin position="284"/>
        <end position="297"/>
    </location>
</feature>
<dbReference type="RefSeq" id="WP_092732411.1">
    <property type="nucleotide sequence ID" value="NZ_FNPC01000004.1"/>
</dbReference>
<dbReference type="GO" id="GO:0016829">
    <property type="term" value="F:lyase activity"/>
    <property type="evidence" value="ECO:0007669"/>
    <property type="project" value="UniProtKB-KW"/>
</dbReference>
<evidence type="ECO:0000256" key="5">
    <source>
        <dbReference type="SAM" id="MobiDB-lite"/>
    </source>
</evidence>
<evidence type="ECO:0000313" key="7">
    <source>
        <dbReference type="Proteomes" id="UP000199079"/>
    </source>
</evidence>
<protein>
    <submittedName>
        <fullName evidence="6">Sirohydrochlorin ferrochelatase</fullName>
    </submittedName>
</protein>
<keyword evidence="1" id="KW-0169">Cobalamin biosynthesis</keyword>
<keyword evidence="4" id="KW-0170">Cobalt</keyword>
<dbReference type="Gene3D" id="3.40.50.1400">
    <property type="match status" value="2"/>
</dbReference>
<evidence type="ECO:0000256" key="2">
    <source>
        <dbReference type="ARBA" id="ARBA00022723"/>
    </source>
</evidence>
<sequence>MTSETLLLVGREARGAREAFRVHADRLADRTGIDVEIACYAEEPGRELRDRFRDVDADVTYAVPMCAAHGYDTVDAIPAALSAIPGDVRYCDPVGTSPAVTDVIAARADAADRGAAAGNADVSLVLVAFGSSSKPHGRRMAEYHADRLRSCSEYAEVVPCYLLQNPAVECVRYAVTGDRIVAVPLFVNRSAATEDRIPTELELDRGGITYAKPFGDHPRLTDAIHAEVEKQRALATGDHDGETGDESAEESVASPLDRSSTPKRAIVTDGEGAGESSGTPNASRPEDASRSRNDDPR</sequence>
<keyword evidence="2" id="KW-0479">Metal-binding</keyword>
<keyword evidence="7" id="KW-1185">Reference proteome</keyword>
<dbReference type="InterPro" id="IPR002762">
    <property type="entry name" value="CbiX-like"/>
</dbReference>
<organism evidence="6 7">
    <name type="scientific">Halopenitus persicus</name>
    <dbReference type="NCBI Taxonomy" id="1048396"/>
    <lineage>
        <taxon>Archaea</taxon>
        <taxon>Methanobacteriati</taxon>
        <taxon>Methanobacteriota</taxon>
        <taxon>Stenosarchaea group</taxon>
        <taxon>Halobacteria</taxon>
        <taxon>Halobacteriales</taxon>
        <taxon>Haloferacaceae</taxon>
        <taxon>Halopenitus</taxon>
    </lineage>
</organism>
<gene>
    <name evidence="6" type="ORF">SAMN05216564_104387</name>
</gene>
<dbReference type="InterPro" id="IPR050963">
    <property type="entry name" value="Sirohydro_Cobaltochel/CbiX"/>
</dbReference>
<dbReference type="CDD" id="cd03416">
    <property type="entry name" value="CbiX_SirB_N"/>
    <property type="match status" value="1"/>
</dbReference>
<dbReference type="SUPFAM" id="SSF53800">
    <property type="entry name" value="Chelatase"/>
    <property type="match status" value="2"/>
</dbReference>
<reference evidence="7" key="1">
    <citation type="submission" date="2016-10" db="EMBL/GenBank/DDBJ databases">
        <authorList>
            <person name="Varghese N."/>
            <person name="Submissions S."/>
        </authorList>
    </citation>
    <scope>NUCLEOTIDE SEQUENCE [LARGE SCALE GENOMIC DNA]</scope>
    <source>
        <strain evidence="7">DC30,IBRC 10041,KCTC 4046</strain>
    </source>
</reference>
<proteinExistence type="predicted"/>